<evidence type="ECO:0000313" key="2">
    <source>
        <dbReference type="EMBL" id="ANU64351.1"/>
    </source>
</evidence>
<accession>A0A1Z2XGL3</accession>
<dbReference type="PROSITE" id="PS51257">
    <property type="entry name" value="PROKAR_LIPOPROTEIN"/>
    <property type="match status" value="1"/>
</dbReference>
<feature type="chain" id="PRO_5008529480" description="DUF5115 domain-containing protein" evidence="1">
    <location>
        <begin position="20"/>
        <end position="548"/>
    </location>
</feature>
<dbReference type="OrthoDB" id="1013052at2"/>
<evidence type="ECO:0000313" key="3">
    <source>
        <dbReference type="Proteomes" id="UP000186351"/>
    </source>
</evidence>
<feature type="signal peptide" evidence="1">
    <location>
        <begin position="1"/>
        <end position="19"/>
    </location>
</feature>
<dbReference type="GeneID" id="65537576"/>
<evidence type="ECO:0000256" key="1">
    <source>
        <dbReference type="SAM" id="SignalP"/>
    </source>
</evidence>
<protein>
    <recommendedName>
        <fullName evidence="4">DUF5115 domain-containing protein</fullName>
    </recommendedName>
</protein>
<dbReference type="AlphaFoldDB" id="A0A1B1SBZ5"/>
<keyword evidence="3" id="KW-1185">Reference proteome</keyword>
<dbReference type="KEGG" id="pary:A4V02_11905"/>
<keyword evidence="1" id="KW-0732">Signal</keyword>
<name>A0A1B1SBZ5_9BACT</name>
<reference evidence="3" key="1">
    <citation type="submission" date="2016-04" db="EMBL/GenBank/DDBJ databases">
        <title>Complete Genome Sequences of Twelve Strains of a Stable Defined Moderately Diverse Mouse Microbiota 2 (sDMDMm2).</title>
        <authorList>
            <person name="Uchimura Y."/>
            <person name="Wyss M."/>
            <person name="Brugiroux S."/>
            <person name="Limenitakis J.P."/>
            <person name="Stecher B."/>
            <person name="McCoy K.D."/>
            <person name="Macpherson A.J."/>
        </authorList>
    </citation>
    <scope>NUCLEOTIDE SEQUENCE [LARGE SCALE GENOMIC DNA]</scope>
    <source>
        <strain evidence="3">YL27</strain>
    </source>
</reference>
<evidence type="ECO:0008006" key="4">
    <source>
        <dbReference type="Google" id="ProtNLM"/>
    </source>
</evidence>
<gene>
    <name evidence="2" type="ORF">A4V02_11905</name>
</gene>
<organism evidence="2 3">
    <name type="scientific">Muribaculum intestinale</name>
    <dbReference type="NCBI Taxonomy" id="1796646"/>
    <lineage>
        <taxon>Bacteria</taxon>
        <taxon>Pseudomonadati</taxon>
        <taxon>Bacteroidota</taxon>
        <taxon>Bacteroidia</taxon>
        <taxon>Bacteroidales</taxon>
        <taxon>Muribaculaceae</taxon>
        <taxon>Muribaculum</taxon>
    </lineage>
</organism>
<dbReference type="Proteomes" id="UP000186351">
    <property type="component" value="Chromosome"/>
</dbReference>
<dbReference type="RefSeq" id="WP_068961633.1">
    <property type="nucleotide sequence ID" value="NZ_CAJTAP010000004.1"/>
</dbReference>
<proteinExistence type="predicted"/>
<dbReference type="EMBL" id="CP015402">
    <property type="protein sequence ID" value="ANU64351.1"/>
    <property type="molecule type" value="Genomic_DNA"/>
</dbReference>
<sequence>MKNNIFKGLLACGVAVAMAGCSENSWNEKYLDGFEAPNPNAPQRNYIDYTLTSSDYKKIACMKANVQKAKAAGVEEQLAEMGSKGCFNEVITVREYIPAWLDSIANTPTSVFKSAVANTTARITYENAVVDETQVPFTPSNAVASITSGAAVDVNVAVTGICAQGMIVTDNSGSVLAYTGKSFDASAWSINDQLNITGSGATYGGAMQIGSPVYNLIGGISTIKPTPKVISTAAEWDAVAKVYDDANSAKTGAFPQYIKATVKVKLDGNYVNFLVDGANYGGSLYQGLDTQKAAFANKDDATVTVEGWAVSRTYSSSMGKTLCNIIPVYVDGTAVVPVAQKAVVIESTMSQFVRTTAKNWVFDPTVYVTMQTGSSGNFTDEISGKFWYGCVEWVWQEKCVKELGLNPDLWNNWGEANVFTTHGYVWGRGKATQEGYSGASAWYGNYDSRVSTLKQNFTEEQMDTYFPGLNDEQITETLQKHFATEVAPGALGMCYPDAKPGTGGIDQEYEVTLLQYNPSRHNVTLRYRVVAPGKFVFVECADWNLSAE</sequence>
<accession>A0A1B1SBZ5</accession>